<feature type="domain" description="Dynamin-type G" evidence="16">
    <location>
        <begin position="1067"/>
        <end position="1343"/>
    </location>
</feature>
<keyword evidence="10" id="KW-0175">Coiled coil</keyword>
<dbReference type="Gene3D" id="1.20.5.1190">
    <property type="entry name" value="iswi atpase"/>
    <property type="match status" value="1"/>
</dbReference>
<reference evidence="17 18" key="1">
    <citation type="journal article" date="2018" name="Plant J.">
        <title>Genome sequences of Chlorella sorokiniana UTEX 1602 and Micractinium conductrix SAG 241.80: implications to maltose excretion by a green alga.</title>
        <authorList>
            <person name="Arriola M.B."/>
            <person name="Velmurugan N."/>
            <person name="Zhang Y."/>
            <person name="Plunkett M.H."/>
            <person name="Hondzo H."/>
            <person name="Barney B.M."/>
        </authorList>
    </citation>
    <scope>NUCLEOTIDE SEQUENCE [LARGE SCALE GENOMIC DNA]</scope>
    <source>
        <strain evidence="18">UTEX 1602</strain>
    </source>
</reference>
<dbReference type="EMBL" id="LHPG02000008">
    <property type="protein sequence ID" value="PRW56740.1"/>
    <property type="molecule type" value="Genomic_DNA"/>
</dbReference>
<keyword evidence="18" id="KW-1185">Reference proteome</keyword>
<dbReference type="PANTHER" id="PTHR45623">
    <property type="entry name" value="CHROMODOMAIN-HELICASE-DNA-BINDING PROTEIN 3-RELATED-RELATED"/>
    <property type="match status" value="1"/>
</dbReference>
<dbReference type="CDD" id="cd17997">
    <property type="entry name" value="DEXHc_SMARCA1_SMARCA5"/>
    <property type="match status" value="1"/>
</dbReference>
<dbReference type="SUPFAM" id="SSF52540">
    <property type="entry name" value="P-loop containing nucleoside triphosphate hydrolases"/>
    <property type="match status" value="3"/>
</dbReference>
<evidence type="ECO:0000256" key="5">
    <source>
        <dbReference type="ARBA" id="ARBA00022801"/>
    </source>
</evidence>
<comment type="similarity">
    <text evidence="2">Belongs to the SNF2/RAD54 helicase family. ISWI subfamily.</text>
</comment>
<evidence type="ECO:0000256" key="2">
    <source>
        <dbReference type="ARBA" id="ARBA00009687"/>
    </source>
</evidence>
<gene>
    <name evidence="17" type="ORF">C2E21_4664</name>
</gene>
<dbReference type="InterPro" id="IPR036306">
    <property type="entry name" value="ISWI_HAND-dom_sf"/>
</dbReference>
<dbReference type="InterPro" id="IPR027417">
    <property type="entry name" value="P-loop_NTPase"/>
</dbReference>
<feature type="domain" description="GED" evidence="15">
    <location>
        <begin position="1604"/>
        <end position="1713"/>
    </location>
</feature>
<dbReference type="SMART" id="SM00053">
    <property type="entry name" value="DYNc"/>
    <property type="match status" value="1"/>
</dbReference>
<evidence type="ECO:0000256" key="3">
    <source>
        <dbReference type="ARBA" id="ARBA00022553"/>
    </source>
</evidence>
<evidence type="ECO:0000256" key="7">
    <source>
        <dbReference type="ARBA" id="ARBA00022853"/>
    </source>
</evidence>
<sequence>MSAQEDPNASGTESEGFAPDEDFLEADADASTELAEGEEEGGEEYDTDVEAPEEVLDHAAREVARKERERLKQQDKLRREQLDRMRVQQNQDASKGEAERGRRRLNFLLKQAEVFQHFAPVAAAQSAEKKKRGRHAAGRTEEQEDEELLRDEEGGAEQAGHRLQVQPSVITGGKLREYQMQGLNWLIHLYDNGINGILADEMGLGKTLQTISLLGYLREFRGITGPHMVIVPKSTLHNWLNEFRRWCPVIKAVKFHGNREEREYQKAELAAPGKFDVLVTSYEMVIKEKTHWRKFHWRYIIIDEAHRIKNENSRLSQVVRLLKTNYRMLITGTPLQNNLHELWALLNFLLPEVFSSAEKFDEWFQMGESKEGEAEVVQQLHKVLRPFLLRRLKSDVEKSLPPKKETILKIGMSEMQRKYYAALLQKDMDAVTGGADRSRLLNIVMQLRKCCNHPYLFQGAEPGPPYITGDHLVENAGKMVLLDKLLPKLQSRGSRVLIFSQMTRMIDILEDYCLYRQYGYCRIDGNTSGEDRESQIDDYNREGSNKFVFLLSTRAGGLGINLYTADIVILYDSDWNPQMDLQAMDRAHRIGQKKEVQVFRFCTDHSIEEKVIEKAYKKLRLDALVIQQGRLVENTKSVNKDDLLSMVRYGAERVFASEASNITDEDVDALIAKGEAATKELNDKLQAFTNDAMRFTMDGGISAYDFQEEKQEEEGDADLAKIEQLKQLMGANWVDPPKRERKRVASYAENEFYRIAMQKREYGPRQTGPKLPKMPALQDFQFFNIKRLTEIYEKDNNYEVHKHALAQREQAARQQGASDETIQAEILAPKEDDPQPLTEEEIAERDTLLQQGFSNWMRRDFNAFVRACEKYGRHALSDIAREIESKTEEEVRAYAMVFWERYAEINDHEKYIKNIERGEQRIQRQQDIMQAIARKLDQYKNPWQELKLQYGQAKGKAYTEEEDRFLVCMMHKLGYGAWDELKAEIRNHWRFRFDWFFKSRTPQELSRRCETLIRLIEKENEDDEERVGGPKKRGPKPKGGDSQAPSESGRGGKRKADSSGMPSAKRSKDMYRVVVVGDQSSGKSSLIESMFSFELPRGQDIVTRTPIQVKHRFEKGPPRAEISFRKPGESDLTVVKLDSLDEIEEAVIQATDIVAGEGKDIVDSTIFLRVFSDALPDLTLTDLPGITRNATQGQPENIEEIVTSVIENHIKGEMVVILCVVPANVDFSTAGGIKLARRHDADGVRTMGVVTKIDLTESGQEMLDRLSGAGKNLKLKLGFIPVRNRTAQELKDGTPLEKVCKAEGDFFSSHPQLSKVNPDRRGISALVTELARLQMQRVTKSLPGVKKQIREQLDEAQKELEAMRGSVVATESEAQMRVQQLATKLELGFMKLRQGQYQGLPAGEDALKVSRRVFEMAEEYRQEVEDECELDWFLGGECFAELKERSKDTRGVALPNFMSSEAFQVVFLKNVHCELLGPAIELLTRVKVYIEEEVLAALVADTFCVFPRLQELMRQQEAAAMAAINLLIRQQRLVQTHNSAYMETVNGLREAATQLREQKEQGEAGQGWEDYVATKERVAEEHGDTMQDFIVAMSQTEDNEDQALRDMQISLKAYSEVVLKRVYDNVALTVRELLVEQVGDSLSSSVLAGLHQRIAGAAAAAEDGEDGVDVDAEGGGGLLELMQDPQQARRREELSRLVASLEKAWARLRNISA</sequence>
<dbReference type="InterPro" id="IPR001401">
    <property type="entry name" value="Dynamin_GTPase"/>
</dbReference>
<evidence type="ECO:0000256" key="1">
    <source>
        <dbReference type="ARBA" id="ARBA00004123"/>
    </source>
</evidence>
<feature type="domain" description="Helicase ATP-binding" evidence="12">
    <location>
        <begin position="187"/>
        <end position="352"/>
    </location>
</feature>
<dbReference type="InterPro" id="IPR015195">
    <property type="entry name" value="SLIDE"/>
</dbReference>
<dbReference type="OrthoDB" id="5857104at2759"/>
<dbReference type="GO" id="GO:0031010">
    <property type="term" value="C:ISWI-type complex"/>
    <property type="evidence" value="ECO:0007669"/>
    <property type="project" value="UniProtKB-ARBA"/>
</dbReference>
<dbReference type="PROSITE" id="PS51192">
    <property type="entry name" value="HELICASE_ATP_BIND_1"/>
    <property type="match status" value="1"/>
</dbReference>
<dbReference type="GO" id="GO:0016887">
    <property type="term" value="F:ATP hydrolysis activity"/>
    <property type="evidence" value="ECO:0007669"/>
    <property type="project" value="TreeGrafter"/>
</dbReference>
<feature type="domain" description="Helicase C-terminal" evidence="13">
    <location>
        <begin position="481"/>
        <end position="632"/>
    </location>
</feature>
<dbReference type="InterPro" id="IPR014001">
    <property type="entry name" value="Helicase_ATP-bd"/>
</dbReference>
<feature type="compositionally biased region" description="Acidic residues" evidence="11">
    <location>
        <begin position="18"/>
        <end position="54"/>
    </location>
</feature>
<dbReference type="Pfam" id="PF09110">
    <property type="entry name" value="HAND"/>
    <property type="match status" value="1"/>
</dbReference>
<dbReference type="InterPro" id="IPR038718">
    <property type="entry name" value="SNF2-like_sf"/>
</dbReference>
<keyword evidence="4" id="KW-0547">Nucleotide-binding</keyword>
<dbReference type="InterPro" id="IPR020850">
    <property type="entry name" value="GED_dom"/>
</dbReference>
<dbReference type="SMART" id="SM00490">
    <property type="entry name" value="HELICc"/>
    <property type="match status" value="1"/>
</dbReference>
<evidence type="ECO:0000259" key="16">
    <source>
        <dbReference type="PROSITE" id="PS51718"/>
    </source>
</evidence>
<comment type="caution">
    <text evidence="17">The sequence shown here is derived from an EMBL/GenBank/DDBJ whole genome shotgun (WGS) entry which is preliminary data.</text>
</comment>
<dbReference type="GO" id="GO:0042393">
    <property type="term" value="F:histone binding"/>
    <property type="evidence" value="ECO:0007669"/>
    <property type="project" value="TreeGrafter"/>
</dbReference>
<dbReference type="PROSITE" id="PS51293">
    <property type="entry name" value="SANT"/>
    <property type="match status" value="1"/>
</dbReference>
<dbReference type="GO" id="GO:0003677">
    <property type="term" value="F:DNA binding"/>
    <property type="evidence" value="ECO:0007669"/>
    <property type="project" value="InterPro"/>
</dbReference>
<feature type="region of interest" description="Disordered" evidence="11">
    <location>
        <begin position="1"/>
        <end position="99"/>
    </location>
</feature>
<feature type="compositionally biased region" description="Basic and acidic residues" evidence="11">
    <location>
        <begin position="55"/>
        <end position="86"/>
    </location>
</feature>
<dbReference type="Pfam" id="PF00271">
    <property type="entry name" value="Helicase_C"/>
    <property type="match status" value="1"/>
</dbReference>
<evidence type="ECO:0000256" key="8">
    <source>
        <dbReference type="ARBA" id="ARBA00023134"/>
    </source>
</evidence>
<dbReference type="Pfam" id="PF01031">
    <property type="entry name" value="Dynamin_M"/>
    <property type="match status" value="1"/>
</dbReference>
<dbReference type="CDD" id="cd00167">
    <property type="entry name" value="SANT"/>
    <property type="match status" value="2"/>
</dbReference>
<evidence type="ECO:0000313" key="17">
    <source>
        <dbReference type="EMBL" id="PRW56740.1"/>
    </source>
</evidence>
<dbReference type="GO" id="GO:0034728">
    <property type="term" value="P:nucleosome organization"/>
    <property type="evidence" value="ECO:0007669"/>
    <property type="project" value="TreeGrafter"/>
</dbReference>
<dbReference type="Gene3D" id="3.40.50.10810">
    <property type="entry name" value="Tandem AAA-ATPase domain"/>
    <property type="match status" value="1"/>
</dbReference>
<dbReference type="FunFam" id="3.40.50.300:FF:000082">
    <property type="entry name" value="ISWI chromatin remodeling complex ATPase ISW1"/>
    <property type="match status" value="1"/>
</dbReference>
<keyword evidence="8" id="KW-0342">GTP-binding</keyword>
<keyword evidence="5" id="KW-0378">Hydrolase</keyword>
<dbReference type="InterPro" id="IPR015194">
    <property type="entry name" value="ISWI_HAND-dom"/>
</dbReference>
<dbReference type="Pfam" id="PF00176">
    <property type="entry name" value="SNF2-rel_dom"/>
    <property type="match status" value="1"/>
</dbReference>
<dbReference type="InterPro" id="IPR017884">
    <property type="entry name" value="SANT_dom"/>
</dbReference>
<dbReference type="InterPro" id="IPR000330">
    <property type="entry name" value="SNF2_N"/>
</dbReference>
<evidence type="ECO:0000259" key="14">
    <source>
        <dbReference type="PROSITE" id="PS51293"/>
    </source>
</evidence>
<dbReference type="FunFam" id="3.40.50.10810:FF:000101">
    <property type="entry name" value="SWI/SNF-related, matrix-associated, actin-dependent regulator of"/>
    <property type="match status" value="1"/>
</dbReference>
<feature type="domain" description="SANT" evidence="14">
    <location>
        <begin position="851"/>
        <end position="903"/>
    </location>
</feature>
<dbReference type="GO" id="GO:0031491">
    <property type="term" value="F:nucleosome binding"/>
    <property type="evidence" value="ECO:0007669"/>
    <property type="project" value="InterPro"/>
</dbReference>
<evidence type="ECO:0000259" key="15">
    <source>
        <dbReference type="PROSITE" id="PS51388"/>
    </source>
</evidence>
<accession>A0A2P6TRQ3</accession>
<keyword evidence="6" id="KW-0067">ATP-binding</keyword>
<dbReference type="InterPro" id="IPR000375">
    <property type="entry name" value="Dynamin_stalk"/>
</dbReference>
<dbReference type="CDD" id="cd18793">
    <property type="entry name" value="SF2_C_SNF"/>
    <property type="match status" value="1"/>
</dbReference>
<evidence type="ECO:0000259" key="13">
    <source>
        <dbReference type="PROSITE" id="PS51194"/>
    </source>
</evidence>
<comment type="subcellular location">
    <subcellularLocation>
        <location evidence="1">Nucleus</location>
    </subcellularLocation>
</comment>
<organism evidence="17 18">
    <name type="scientific">Chlorella sorokiniana</name>
    <name type="common">Freshwater green alga</name>
    <dbReference type="NCBI Taxonomy" id="3076"/>
    <lineage>
        <taxon>Eukaryota</taxon>
        <taxon>Viridiplantae</taxon>
        <taxon>Chlorophyta</taxon>
        <taxon>core chlorophytes</taxon>
        <taxon>Trebouxiophyceae</taxon>
        <taxon>Chlorellales</taxon>
        <taxon>Chlorellaceae</taxon>
        <taxon>Chlorella clade</taxon>
        <taxon>Chlorella</taxon>
    </lineage>
</organism>
<proteinExistence type="inferred from homology"/>
<keyword evidence="7" id="KW-0156">Chromatin regulator</keyword>
<dbReference type="SMART" id="SM00487">
    <property type="entry name" value="DEXDc"/>
    <property type="match status" value="1"/>
</dbReference>
<dbReference type="Gene3D" id="3.40.50.300">
    <property type="entry name" value="P-loop containing nucleotide triphosphate hydrolases"/>
    <property type="match status" value="2"/>
</dbReference>
<dbReference type="InterPro" id="IPR001650">
    <property type="entry name" value="Helicase_C-like"/>
</dbReference>
<dbReference type="Pfam" id="PF09111">
    <property type="entry name" value="SLIDE"/>
    <property type="match status" value="1"/>
</dbReference>
<dbReference type="GO" id="GO:0005524">
    <property type="term" value="F:ATP binding"/>
    <property type="evidence" value="ECO:0007669"/>
    <property type="project" value="UniProtKB-KW"/>
</dbReference>
<dbReference type="Gene3D" id="1.10.1040.30">
    <property type="entry name" value="ISWI, HAND domain"/>
    <property type="match status" value="1"/>
</dbReference>
<dbReference type="CDD" id="cd08771">
    <property type="entry name" value="DLP_1"/>
    <property type="match status" value="1"/>
</dbReference>
<dbReference type="InterPro" id="IPR022812">
    <property type="entry name" value="Dynamin"/>
</dbReference>
<dbReference type="Gene3D" id="1.20.120.1240">
    <property type="entry name" value="Dynamin, middle domain"/>
    <property type="match status" value="1"/>
</dbReference>
<evidence type="ECO:0000256" key="6">
    <source>
        <dbReference type="ARBA" id="ARBA00022840"/>
    </source>
</evidence>
<dbReference type="PRINTS" id="PR00195">
    <property type="entry name" value="DYNAMIN"/>
</dbReference>
<dbReference type="PROSITE" id="PS51718">
    <property type="entry name" value="G_DYNAMIN_2"/>
    <property type="match status" value="1"/>
</dbReference>
<evidence type="ECO:0000256" key="9">
    <source>
        <dbReference type="ARBA" id="ARBA00023242"/>
    </source>
</evidence>
<keyword evidence="3" id="KW-0597">Phosphoprotein</keyword>
<dbReference type="SMART" id="SM00717">
    <property type="entry name" value="SANT"/>
    <property type="match status" value="2"/>
</dbReference>
<dbReference type="PROSITE" id="PS51194">
    <property type="entry name" value="HELICASE_CTER"/>
    <property type="match status" value="1"/>
</dbReference>
<dbReference type="Pfam" id="PF00350">
    <property type="entry name" value="Dynamin_N"/>
    <property type="match status" value="1"/>
</dbReference>
<dbReference type="SUPFAM" id="SSF101224">
    <property type="entry name" value="HAND domain of the nucleosome remodeling ATPase ISWI"/>
    <property type="match status" value="1"/>
</dbReference>
<dbReference type="FunFam" id="1.10.10.60:FF:000022">
    <property type="entry name" value="ISWI chromatin-remodeling complex ATPase CHR11 isoform A"/>
    <property type="match status" value="1"/>
</dbReference>
<dbReference type="STRING" id="3076.A0A2P6TRQ3"/>
<keyword evidence="9" id="KW-0539">Nucleus</keyword>
<feature type="coiled-coil region" evidence="10">
    <location>
        <begin position="1346"/>
        <end position="1373"/>
    </location>
</feature>
<dbReference type="GO" id="GO:0005525">
    <property type="term" value="F:GTP binding"/>
    <property type="evidence" value="ECO:0007669"/>
    <property type="project" value="InterPro"/>
</dbReference>
<dbReference type="InterPro" id="IPR044754">
    <property type="entry name" value="Isw1/2_DEXHc"/>
</dbReference>
<dbReference type="Gene3D" id="1.10.10.60">
    <property type="entry name" value="Homeodomain-like"/>
    <property type="match status" value="2"/>
</dbReference>
<dbReference type="SUPFAM" id="SSF46689">
    <property type="entry name" value="Homeodomain-like"/>
    <property type="match status" value="2"/>
</dbReference>
<dbReference type="GO" id="GO:0003924">
    <property type="term" value="F:GTPase activity"/>
    <property type="evidence" value="ECO:0007669"/>
    <property type="project" value="InterPro"/>
</dbReference>
<dbReference type="InterPro" id="IPR001005">
    <property type="entry name" value="SANT/Myb"/>
</dbReference>
<evidence type="ECO:0000256" key="10">
    <source>
        <dbReference type="SAM" id="Coils"/>
    </source>
</evidence>
<dbReference type="InterPro" id="IPR009057">
    <property type="entry name" value="Homeodomain-like_sf"/>
</dbReference>
<dbReference type="Proteomes" id="UP000239899">
    <property type="component" value="Unassembled WGS sequence"/>
</dbReference>
<protein>
    <submittedName>
        <fullName evidence="17">Chromatin-remodeling complex ATPase chain</fullName>
    </submittedName>
</protein>
<name>A0A2P6TRQ3_CHLSO</name>
<evidence type="ECO:0000256" key="4">
    <source>
        <dbReference type="ARBA" id="ARBA00022741"/>
    </source>
</evidence>
<evidence type="ECO:0000313" key="18">
    <source>
        <dbReference type="Proteomes" id="UP000239899"/>
    </source>
</evidence>
<dbReference type="GO" id="GO:0140658">
    <property type="term" value="F:ATP-dependent chromatin remodeler activity"/>
    <property type="evidence" value="ECO:0007669"/>
    <property type="project" value="TreeGrafter"/>
</dbReference>
<evidence type="ECO:0000259" key="12">
    <source>
        <dbReference type="PROSITE" id="PS51192"/>
    </source>
</evidence>
<dbReference type="InterPro" id="IPR049730">
    <property type="entry name" value="SNF2/RAD54-like_C"/>
</dbReference>
<evidence type="ECO:0000256" key="11">
    <source>
        <dbReference type="SAM" id="MobiDB-lite"/>
    </source>
</evidence>
<feature type="region of interest" description="Disordered" evidence="11">
    <location>
        <begin position="123"/>
        <end position="160"/>
    </location>
</feature>
<dbReference type="PROSITE" id="PS51388">
    <property type="entry name" value="GED"/>
    <property type="match status" value="1"/>
</dbReference>
<dbReference type="InterPro" id="IPR030381">
    <property type="entry name" value="G_DYNAMIN_dom"/>
</dbReference>
<feature type="region of interest" description="Disordered" evidence="11">
    <location>
        <begin position="1020"/>
        <end position="1072"/>
    </location>
</feature>
<feature type="compositionally biased region" description="Polar residues" evidence="11">
    <location>
        <begin position="1"/>
        <end position="13"/>
    </location>
</feature>
<dbReference type="PANTHER" id="PTHR45623:SF49">
    <property type="entry name" value="SWI_SNF-RELATED MATRIX-ASSOCIATED ACTIN-DEPENDENT REGULATOR OF CHROMATIN SUBFAMILY A MEMBER 5"/>
    <property type="match status" value="1"/>
</dbReference>
<dbReference type="InterPro" id="IPR045063">
    <property type="entry name" value="Dynamin_N"/>
</dbReference>